<proteinExistence type="predicted"/>
<dbReference type="PANTHER" id="PTHR12029:SF11">
    <property type="entry name" value="METHYLTRANSFERASE TARBP1-RELATED"/>
    <property type="match status" value="1"/>
</dbReference>
<dbReference type="Gene3D" id="3.40.1280.10">
    <property type="match status" value="1"/>
</dbReference>
<dbReference type="PANTHER" id="PTHR12029">
    <property type="entry name" value="RNA METHYLTRANSFERASE"/>
    <property type="match status" value="1"/>
</dbReference>
<dbReference type="InterPro" id="IPR029028">
    <property type="entry name" value="Alpha/beta_knot_MTases"/>
</dbReference>
<organism evidence="4 5">
    <name type="scientific">Nicrophorus vespilloides</name>
    <name type="common">Boreal carrion beetle</name>
    <dbReference type="NCBI Taxonomy" id="110193"/>
    <lineage>
        <taxon>Eukaryota</taxon>
        <taxon>Metazoa</taxon>
        <taxon>Ecdysozoa</taxon>
        <taxon>Arthropoda</taxon>
        <taxon>Hexapoda</taxon>
        <taxon>Insecta</taxon>
        <taxon>Pterygota</taxon>
        <taxon>Neoptera</taxon>
        <taxon>Endopterygota</taxon>
        <taxon>Coleoptera</taxon>
        <taxon>Polyphaga</taxon>
        <taxon>Staphyliniformia</taxon>
        <taxon>Silphidae</taxon>
        <taxon>Nicrophorinae</taxon>
        <taxon>Nicrophorus</taxon>
    </lineage>
</organism>
<evidence type="ECO:0000256" key="1">
    <source>
        <dbReference type="ARBA" id="ARBA00022603"/>
    </source>
</evidence>
<protein>
    <submittedName>
        <fullName evidence="5">Uncharacterized protein LOC108556947</fullName>
    </submittedName>
</protein>
<keyword evidence="1" id="KW-0489">Methyltransferase</keyword>
<keyword evidence="2" id="KW-0808">Transferase</keyword>
<evidence type="ECO:0000256" key="2">
    <source>
        <dbReference type="ARBA" id="ARBA00022679"/>
    </source>
</evidence>
<dbReference type="CDD" id="cd18091">
    <property type="entry name" value="SpoU-like_TRM3-like"/>
    <property type="match status" value="1"/>
</dbReference>
<dbReference type="SUPFAM" id="SSF75217">
    <property type="entry name" value="alpha/beta knot"/>
    <property type="match status" value="1"/>
</dbReference>
<dbReference type="InterPro" id="IPR044748">
    <property type="entry name" value="Trm3/TARBP1_C"/>
</dbReference>
<evidence type="ECO:0000313" key="4">
    <source>
        <dbReference type="Proteomes" id="UP000695000"/>
    </source>
</evidence>
<name>A0ABM1M2J0_NICVS</name>
<sequence>MGDLVQAFKLLSCELKPETKVFEVENLRAIEICLEAIGNNFNYSLNGVLRALNDDNLVDSCKVIQLALRIAQDDSIFIECMDNLELLPPFLELNVLNILLLDTRNQLLLTRLQYLNKYLDNDNIEKKANNYFIGVILPKLLDIGGEVVEELIWRNFTFETVCPSVNTFLNERILNKEEFWLRLQPGLMSHNKAANYIFKTAVRKLQTVDVSLCELVKNCDFEALECLIILLEIVAEKQLHLIQPSLGLLEKVTSLHKSWVKLIFGLFLNHAQNIVVYHTIMMTLKFTSDLMNEEILNALNRSDYSPLAKKTYKTFGIYIRNLDKSAFELILATSLTINWVPIAFTTVYREFLHEDTVIPIHYLHSLTVRAKRLPHKNIRRGMIQQIFEKFKKNLNSFSVIDFKDILIEFLNDKEVACYLRTILKFKLSHEDLSAMTKWLKADVPNVDTINLIVEMVNHSVIERIWIEENIVYPFLQRDYCTQVLDRLTHVYCIKTHQLENYLLSRLDCIEVADSVCHIDSSRALALKASQILLSGSSRKNLSLAFDILFYLSEDKYKTVYVYWMNRILDNSKVDSNLALGFVNLLMKIKEEYLTRAVKFDNVLKLYEIFFATQPLQVVKKIFRNLDIVFKNIKASNKEFIELCLRQLVQMKSSEYFEDAVWNFVRNFVTHLSTMDTVILECTLSGLYELCRNSEVVLYYCMMYLKGKNINEKIFPKHEFLLHGDVLTKDKMAEYEIYSLHFSHRNPYFRSAEIRKFALEDILSDVKDERINRVSEYLLDNYKLNFGKRYFPQSLLHLQKLRIMQAFSFFLPCMSLEMKNSLRQMLVDSFKVESHQPSVKHIVQYLLIQLLADSSQLLIDAIEISNKSTPNTVSGFIPILYGLALNKKDVDFSMTCVEAMLPWTMGANFKLRLYSQHAIIKICERNMKNRKFKLKYHSLSKSIETVLNSTTHVDSSLMKDLKLVEHIYEIQPSIYKRKLIELITVNIPETNEVVQSEYEYFKMTFCYFQYVESYKMEAEMDDLDILQEKFENIQKKIVPWRELETGDDGNKTELIVVASLVDSLPNLGGLSRTCEIFGVKKLVLENQKVAGERDFQNLSMSSEKWLDIIEVKPVDLQEFILKMKTAGFKVIGAEQTADSACLGNYQYDDKTVLVLGNERSGIPPNLIPLLDVCVEIPQKGVVRSLNVHVAGAMFIWEYARQQMITHIKS</sequence>
<dbReference type="InterPro" id="IPR029026">
    <property type="entry name" value="tRNA_m1G_MTases_N"/>
</dbReference>
<dbReference type="RefSeq" id="XP_017768790.1">
    <property type="nucleotide sequence ID" value="XM_017913301.1"/>
</dbReference>
<dbReference type="InterPro" id="IPR045330">
    <property type="entry name" value="TRM3/TARBP1"/>
</dbReference>
<reference evidence="5" key="1">
    <citation type="submission" date="2025-08" db="UniProtKB">
        <authorList>
            <consortium name="RefSeq"/>
        </authorList>
    </citation>
    <scope>IDENTIFICATION</scope>
    <source>
        <tissue evidence="5">Whole Larva</tissue>
    </source>
</reference>
<accession>A0ABM1M2J0</accession>
<evidence type="ECO:0000313" key="5">
    <source>
        <dbReference type="RefSeq" id="XP_017768790.1"/>
    </source>
</evidence>
<dbReference type="Proteomes" id="UP000695000">
    <property type="component" value="Unplaced"/>
</dbReference>
<evidence type="ECO:0000259" key="3">
    <source>
        <dbReference type="Pfam" id="PF00588"/>
    </source>
</evidence>
<dbReference type="InterPro" id="IPR001537">
    <property type="entry name" value="SpoU_MeTrfase"/>
</dbReference>
<feature type="domain" description="tRNA/rRNA methyltransferase SpoU type" evidence="3">
    <location>
        <begin position="1053"/>
        <end position="1194"/>
    </location>
</feature>
<keyword evidence="4" id="KW-1185">Reference proteome</keyword>
<dbReference type="Pfam" id="PF00588">
    <property type="entry name" value="SpoU_methylase"/>
    <property type="match status" value="1"/>
</dbReference>
<gene>
    <name evidence="5" type="primary">LOC108556947</name>
</gene>
<dbReference type="GeneID" id="108556947"/>